<organism evidence="1 2">
    <name type="scientific">Roseburia inulinivorans</name>
    <dbReference type="NCBI Taxonomy" id="360807"/>
    <lineage>
        <taxon>Bacteria</taxon>
        <taxon>Bacillati</taxon>
        <taxon>Bacillota</taxon>
        <taxon>Clostridia</taxon>
        <taxon>Lachnospirales</taxon>
        <taxon>Lachnospiraceae</taxon>
        <taxon>Roseburia</taxon>
    </lineage>
</organism>
<evidence type="ECO:0000313" key="2">
    <source>
        <dbReference type="Proteomes" id="UP000095395"/>
    </source>
</evidence>
<proteinExistence type="predicted"/>
<sequence>MDITGIIENIELDLERNGSYDRYPVRFFSMKYAEDTANSIMKLRTDIEKISSCAVEIVDIKDFLPHEDGWVTVDNFRKHIKSLEDNKSYVMVGFSEYTRFLSNAEFITMVIGLLETENSEINYKRRIYIPCFALFSQIQKTVKENHRRMDAYNPFLNDVNVEDLPIIYFINEALDNSGYENEINNSSEWFGMWRNPEIDVEKPIICTSKILLYFYGKACPDNVYNIKKIMTYEELLQYLYGIEGILPSKSSTDEYYRQLLKILKDNPNSTLQSIILKQLNTLKISDDNIYSLWKNTNEFGRWLIQNYILRYEHTQRYLCYMMNSIDNLSAEGFVECAYTAIFNNKDDSLVNERKKVIEGIGKVESIAFSDRMTMYYQKYISDIVKSKTTYDFTQICFEKEAELENCDSEKISCVIEKEVAPILTDVSGFERRLMIWLYRAGLVSKDKIKEIYRGFVDYFEVDDLDMEETVYTDKLIQYFEIYRKSKILREMATAYDNELLQWNEDENTFYSWYTDVNLEYPEVILKKQAFEGNTYVLDGVGGEFLEYIVNALRKRNIDVDYCAYSKSHLPSITSVAKEFYNMKNTWIRDYDKNVVHGQIYYPVICMENSLKTIEKMIDKILIEEGDNSFAITADHGSTVGHKIFKREKKYSFVHADHDGRCYKLSENEHQQSTVDYLSYIDEKNREWLISLNEQSLNNNSKYIVHGGATPEEVVIPVIIAHKSNTQSRTYKVKIVDVKVSGLDKKVIFKINPKPDKVRLQAKDGTDILMKYDTLQKVWYEELERGIEQDIKVTVGSQEFIFRTVPTTKMGDDLFDD</sequence>
<gene>
    <name evidence="1" type="ORF">ERS852392_00980</name>
</gene>
<protein>
    <recommendedName>
        <fullName evidence="3">BREX-4 system phosphatase PglZ</fullName>
    </recommendedName>
</protein>
<dbReference type="RefSeq" id="WP_055301604.1">
    <property type="nucleotide sequence ID" value="NZ_CYYR01000005.1"/>
</dbReference>
<reference evidence="1 2" key="1">
    <citation type="submission" date="2015-09" db="EMBL/GenBank/DDBJ databases">
        <authorList>
            <consortium name="Pathogen Informatics"/>
        </authorList>
    </citation>
    <scope>NUCLEOTIDE SEQUENCE [LARGE SCALE GENOMIC DNA]</scope>
    <source>
        <strain evidence="1 2">2789STDY5608835</strain>
    </source>
</reference>
<accession>A0A173YNB0</accession>
<dbReference type="Proteomes" id="UP000095395">
    <property type="component" value="Unassembled WGS sequence"/>
</dbReference>
<dbReference type="EMBL" id="CYYR01000005">
    <property type="protein sequence ID" value="CUN65093.1"/>
    <property type="molecule type" value="Genomic_DNA"/>
</dbReference>
<dbReference type="AlphaFoldDB" id="A0A173YNB0"/>
<evidence type="ECO:0000313" key="1">
    <source>
        <dbReference type="EMBL" id="CUN65093.1"/>
    </source>
</evidence>
<dbReference type="NCBIfam" id="NF033445">
    <property type="entry name" value="BREX_PglZ_4"/>
    <property type="match status" value="1"/>
</dbReference>
<name>A0A173YNB0_9FIRM</name>
<dbReference type="Pfam" id="PF08665">
    <property type="entry name" value="PglZ"/>
    <property type="match status" value="1"/>
</dbReference>
<evidence type="ECO:0008006" key="3">
    <source>
        <dbReference type="Google" id="ProtNLM"/>
    </source>
</evidence>